<organism evidence="3 4">
    <name type="scientific">Methylocaldum marinum</name>
    <dbReference type="NCBI Taxonomy" id="1432792"/>
    <lineage>
        <taxon>Bacteria</taxon>
        <taxon>Pseudomonadati</taxon>
        <taxon>Pseudomonadota</taxon>
        <taxon>Gammaproteobacteria</taxon>
        <taxon>Methylococcales</taxon>
        <taxon>Methylococcaceae</taxon>
        <taxon>Methylocaldum</taxon>
    </lineage>
</organism>
<keyword evidence="4" id="KW-1185">Reference proteome</keyword>
<keyword evidence="1" id="KW-0472">Membrane</keyword>
<dbReference type="AlphaFoldDB" id="A0A286P3C2"/>
<dbReference type="KEGG" id="mmai:sS8_0176"/>
<evidence type="ECO:0000256" key="1">
    <source>
        <dbReference type="SAM" id="Phobius"/>
    </source>
</evidence>
<dbReference type="Pfam" id="PF03929">
    <property type="entry name" value="PepSY_TM"/>
    <property type="match status" value="1"/>
</dbReference>
<accession>A0A286P3C2</accession>
<keyword evidence="1" id="KW-1133">Transmembrane helix</keyword>
<dbReference type="EMBL" id="AP017928">
    <property type="protein sequence ID" value="BBA32144.1"/>
    <property type="molecule type" value="Genomic_DNA"/>
</dbReference>
<feature type="transmembrane region" description="Helical" evidence="1">
    <location>
        <begin position="151"/>
        <end position="174"/>
    </location>
</feature>
<protein>
    <recommendedName>
        <fullName evidence="2">PepSY domain-containing protein</fullName>
    </recommendedName>
</protein>
<evidence type="ECO:0000313" key="4">
    <source>
        <dbReference type="Proteomes" id="UP000266313"/>
    </source>
</evidence>
<feature type="transmembrane region" description="Helical" evidence="1">
    <location>
        <begin position="344"/>
        <end position="365"/>
    </location>
</feature>
<dbReference type="PANTHER" id="PTHR34219">
    <property type="entry name" value="IRON-REGULATED INNER MEMBRANE PROTEIN-RELATED"/>
    <property type="match status" value="1"/>
</dbReference>
<dbReference type="InterPro" id="IPR025711">
    <property type="entry name" value="PepSY"/>
</dbReference>
<gene>
    <name evidence="3" type="ORF">sS8_0176</name>
</gene>
<sequence length="376" mass="42090">MWLNVHLYLGLFAGALLVVFGLTGSILAFWQEIDAWLNPELHQVAASPEGRTAYRPLSELVQAADTAVPPGSKRSIVYYPQSPDLAFWFFYQGPAAAPEEADTLNVFVDPYTAKVTGTRLWYHAQNPLKHCFMGFMFKLHYALLLGKTGGLLVGILAVLLIVSVLTGLIVWWPLTGKWRQALTIKPRASPERFNHDLHKTFGFYSALVMLAVLISGVYFNLPEQFLWLVERFSTVSRPKDFLSEPGSGRVPISPDEAAARIHRAYAEERLYWFSIPDTEHGTYVFDLQKPVAGLFTGRHQVVMDRYSGEVLADLSPAAGNGGQMFVQWQWSLHSGHALGMTGRILVFLTGLACPVIFVTGVIRWLQKRRARRVKAA</sequence>
<reference evidence="3 4" key="1">
    <citation type="submission" date="2016-12" db="EMBL/GenBank/DDBJ databases">
        <title>Genome sequencing of Methylocaldum marinum.</title>
        <authorList>
            <person name="Takeuchi M."/>
            <person name="Kamagata Y."/>
            <person name="Hiraoka S."/>
            <person name="Oshima K."/>
            <person name="Hattori M."/>
            <person name="Iwasaki W."/>
        </authorList>
    </citation>
    <scope>NUCLEOTIDE SEQUENCE [LARGE SCALE GENOMIC DNA]</scope>
    <source>
        <strain evidence="3 4">S8</strain>
    </source>
</reference>
<feature type="domain" description="PepSY" evidence="2">
    <location>
        <begin position="251"/>
        <end position="313"/>
    </location>
</feature>
<evidence type="ECO:0000259" key="2">
    <source>
        <dbReference type="Pfam" id="PF03413"/>
    </source>
</evidence>
<evidence type="ECO:0000313" key="3">
    <source>
        <dbReference type="EMBL" id="BBA32144.1"/>
    </source>
</evidence>
<feature type="transmembrane region" description="Helical" evidence="1">
    <location>
        <begin position="7"/>
        <end position="30"/>
    </location>
</feature>
<feature type="transmembrane region" description="Helical" evidence="1">
    <location>
        <begin position="201"/>
        <end position="221"/>
    </location>
</feature>
<proteinExistence type="predicted"/>
<dbReference type="InterPro" id="IPR005625">
    <property type="entry name" value="PepSY-ass_TM"/>
</dbReference>
<dbReference type="Proteomes" id="UP000266313">
    <property type="component" value="Chromosome"/>
</dbReference>
<keyword evidence="1" id="KW-0812">Transmembrane</keyword>
<dbReference type="Pfam" id="PF03413">
    <property type="entry name" value="PepSY"/>
    <property type="match status" value="1"/>
</dbReference>
<name>A0A286P3C2_9GAMM</name>
<dbReference type="RefSeq" id="WP_232020472.1">
    <property type="nucleotide sequence ID" value="NZ_AP017928.1"/>
</dbReference>